<evidence type="ECO:0000313" key="10">
    <source>
        <dbReference type="EMBL" id="MEN5378530.1"/>
    </source>
</evidence>
<dbReference type="PROSITE" id="PS52016">
    <property type="entry name" value="TONB_DEPENDENT_REC_3"/>
    <property type="match status" value="1"/>
</dbReference>
<organism evidence="10 11">
    <name type="scientific">Sphingobacterium kitahiroshimense</name>
    <dbReference type="NCBI Taxonomy" id="470446"/>
    <lineage>
        <taxon>Bacteria</taxon>
        <taxon>Pseudomonadati</taxon>
        <taxon>Bacteroidota</taxon>
        <taxon>Sphingobacteriia</taxon>
        <taxon>Sphingobacteriales</taxon>
        <taxon>Sphingobacteriaceae</taxon>
        <taxon>Sphingobacterium</taxon>
    </lineage>
</organism>
<evidence type="ECO:0000256" key="1">
    <source>
        <dbReference type="ARBA" id="ARBA00004571"/>
    </source>
</evidence>
<comment type="caution">
    <text evidence="10">The sequence shown here is derived from an EMBL/GenBank/DDBJ whole genome shotgun (WGS) entry which is preliminary data.</text>
</comment>
<accession>A0ABV0BUU1</accession>
<dbReference type="InterPro" id="IPR023996">
    <property type="entry name" value="TonB-dep_OMP_SusC/RagA"/>
</dbReference>
<dbReference type="InterPro" id="IPR008969">
    <property type="entry name" value="CarboxyPept-like_regulatory"/>
</dbReference>
<dbReference type="NCBIfam" id="TIGR04056">
    <property type="entry name" value="OMP_RagA_SusC"/>
    <property type="match status" value="1"/>
</dbReference>
<dbReference type="InterPro" id="IPR012910">
    <property type="entry name" value="Plug_dom"/>
</dbReference>
<feature type="region of interest" description="Disordered" evidence="8">
    <location>
        <begin position="95"/>
        <end position="132"/>
    </location>
</feature>
<dbReference type="Proteomes" id="UP001409291">
    <property type="component" value="Unassembled WGS sequence"/>
</dbReference>
<dbReference type="EMBL" id="JBDJNQ010000007">
    <property type="protein sequence ID" value="MEN5378530.1"/>
    <property type="molecule type" value="Genomic_DNA"/>
</dbReference>
<dbReference type="SUPFAM" id="SSF49464">
    <property type="entry name" value="Carboxypeptidase regulatory domain-like"/>
    <property type="match status" value="1"/>
</dbReference>
<dbReference type="InterPro" id="IPR037066">
    <property type="entry name" value="Plug_dom_sf"/>
</dbReference>
<dbReference type="SUPFAM" id="SSF56935">
    <property type="entry name" value="Porins"/>
    <property type="match status" value="1"/>
</dbReference>
<evidence type="ECO:0000256" key="8">
    <source>
        <dbReference type="SAM" id="MobiDB-lite"/>
    </source>
</evidence>
<evidence type="ECO:0000259" key="9">
    <source>
        <dbReference type="Pfam" id="PF07715"/>
    </source>
</evidence>
<evidence type="ECO:0000256" key="6">
    <source>
        <dbReference type="ARBA" id="ARBA00023237"/>
    </source>
</evidence>
<dbReference type="Pfam" id="PF13715">
    <property type="entry name" value="CarbopepD_reg_2"/>
    <property type="match status" value="1"/>
</dbReference>
<evidence type="ECO:0000313" key="11">
    <source>
        <dbReference type="Proteomes" id="UP001409291"/>
    </source>
</evidence>
<protein>
    <submittedName>
        <fullName evidence="10">SusC/RagA family TonB-linked outer membrane protein</fullName>
    </submittedName>
</protein>
<keyword evidence="4 7" id="KW-0812">Transmembrane</keyword>
<proteinExistence type="inferred from homology"/>
<dbReference type="Gene3D" id="2.170.130.10">
    <property type="entry name" value="TonB-dependent receptor, plug domain"/>
    <property type="match status" value="1"/>
</dbReference>
<keyword evidence="6 7" id="KW-0998">Cell outer membrane</keyword>
<comment type="subcellular location">
    <subcellularLocation>
        <location evidence="1 7">Cell outer membrane</location>
        <topology evidence="1 7">Multi-pass membrane protein</topology>
    </subcellularLocation>
</comment>
<evidence type="ECO:0000256" key="3">
    <source>
        <dbReference type="ARBA" id="ARBA00022452"/>
    </source>
</evidence>
<comment type="similarity">
    <text evidence="7">Belongs to the TonB-dependent receptor family.</text>
</comment>
<evidence type="ECO:0000256" key="4">
    <source>
        <dbReference type="ARBA" id="ARBA00022692"/>
    </source>
</evidence>
<feature type="domain" description="TonB-dependent receptor plug" evidence="9">
    <location>
        <begin position="607"/>
        <end position="711"/>
    </location>
</feature>
<keyword evidence="11" id="KW-1185">Reference proteome</keyword>
<keyword evidence="3 7" id="KW-1134">Transmembrane beta strand</keyword>
<reference evidence="10 11" key="1">
    <citation type="submission" date="2024-04" db="EMBL/GenBank/DDBJ databases">
        <title>WGS of bacteria from Torrens River.</title>
        <authorList>
            <person name="Wyrsch E.R."/>
            <person name="Drigo B."/>
        </authorList>
    </citation>
    <scope>NUCLEOTIDE SEQUENCE [LARGE SCALE GENOMIC DNA]</scope>
    <source>
        <strain evidence="10 11">TWI391</strain>
    </source>
</reference>
<dbReference type="Gene3D" id="2.40.170.20">
    <property type="entry name" value="TonB-dependent receptor, beta-barrel domain"/>
    <property type="match status" value="1"/>
</dbReference>
<dbReference type="InterPro" id="IPR036942">
    <property type="entry name" value="Beta-barrel_TonB_sf"/>
</dbReference>
<evidence type="ECO:0000256" key="2">
    <source>
        <dbReference type="ARBA" id="ARBA00022448"/>
    </source>
</evidence>
<dbReference type="Gene3D" id="2.60.40.1120">
    <property type="entry name" value="Carboxypeptidase-like, regulatory domain"/>
    <property type="match status" value="1"/>
</dbReference>
<dbReference type="Pfam" id="PF07715">
    <property type="entry name" value="Plug"/>
    <property type="match status" value="1"/>
</dbReference>
<gene>
    <name evidence="10" type="ORF">ABE541_14800</name>
</gene>
<dbReference type="RefSeq" id="WP_346581594.1">
    <property type="nucleotide sequence ID" value="NZ_JBDJNQ010000007.1"/>
</dbReference>
<name>A0ABV0BUU1_9SPHI</name>
<dbReference type="InterPro" id="IPR039426">
    <property type="entry name" value="TonB-dep_rcpt-like"/>
</dbReference>
<evidence type="ECO:0000256" key="5">
    <source>
        <dbReference type="ARBA" id="ARBA00023136"/>
    </source>
</evidence>
<dbReference type="NCBIfam" id="TIGR04057">
    <property type="entry name" value="SusC_RagA_signa"/>
    <property type="match status" value="1"/>
</dbReference>
<sequence length="1563" mass="176844">MNNFYKDGRVYAYLKGIIQSIYRIKNKCSKHEVLPEYSITNKALENNIAHATNVVFVSHYGFREGLKNLRDNAGTGSGLIRKSYGSSSTVVFQFTREKTKNQHRTSKRNTNQSAPREPEMCNNKPRKGKQSVMKCQTNGNESVINKQGNTTKIAEGKQRKTRKMRRLKNSDFFLTNLTPTSKFLRLGFDLASGFHRLHCMKSRRIVEQNLSGSRKRGQDREKKVSSNLLDVAKIKLRHFLAGTRYIPAFDPLRTLFYLQPSLHRMCTVPLPSPHQEKGGATMVQVCCSYVETYYKGKRRLKESPNKIRTDGFAFFMIFMKNVLAKMVLAVRSVYGLFTNALLKRYQKGTGNVLESYQRATGITSLAVLGLACARQVFGFSCPCVAQASVMRMLSTGNAWIVRKTVPVYALLTHYQRFIYASSILNPYTESALSKIRGFKRSNFFCQASEWLCINNLSNRLKCFSNQVQESIRDVVNERFVNRLLKSRFSVALIFVLLITFGSVSAQSQGKQNNVLQGTVISTVDKKPLQAVSVRVEADNVKTSTKKDGSFSIAVTQRTGKVKFTSVGYKTLELDYTADSSLHVQLSAFENQLDEVEVVSTGYQKIPKERATGSFVQIDNKLFNRKVGSNVLERLADVTPGLIFNNGKGGAAQMRIRGQNTIFSDASPLIIVDNFPYEGDINNINPNDIESMTVLKDAAAASIWGARAGNGVIVITTKKAGSQPGNQVEGNVNVTVGQTPDLHYQLMISSADFIEIERMLFDRGFYKNFETSLTKTPLNLAVELFIRQRDNPLQKTAIEAEIEKLKGYDIRSDYEKYLYRAPVKQQYAFRAQGSNGANRYHASVGYDRNQTEVMGNLANRLTGIVGNSWSFLNKKLVFSGQASFTAQRNESNGLTEINYMGYRNIPTSKIFPYARLADDSGKPLEVTKDYRLGYLQSVADDGLLDWSYNPLLDRDNNDRTIKANDLRMDAGVRYQILKGINVNAQYQYWNGSINNRQLNNVDSYYTRDMINRFTQRNFTTNGLSYPIPMGGILDMNYLRSQAHNLRLQADFNFNVALLHDINGIMGYEIRDQRADANTTRSYGYDERIGISQSVNYKDYYTSYLNAYSTFNVIPFMDIETGTIDRFRSVFSNLSYAYDRRYTFSGSLRFDESNLFGVDANQKRVPLYSVGLGWNISNESFFNIKAIDRLQLRTTYGRSGNINKTLTAYTTAYYNPQDRLTQLPYASIRTPRNPDLRWEKITTSNIGLDFSLFRSRISGSAEYYNKDGDDVIGTIPTPGTAGIKTKTGNYARTNAKGFELVLNTVPINKKVKWSNQLLFNTVKDKIVSYRGNAIPATRILSGSDGTSAYPVEGRTLWALYSLPWGGLDPQDGDPMGYLNGQLSKDYSSILQNASIESLRYHGPVRPTWFGAFRNTIEWNNWSLSANISYRGGYYFKSNALSFDNLLRGEIVQGDYSSRWKNKGDELLTNIPSMPVNTVSGRDAYFSYAAINIQKADHIRLQDLRLEYNFPVRSWKLKSISRLSLYAYANNLGLLWKKTKISYDPDFANVDFLPIRTFSVGANIIL</sequence>
<evidence type="ECO:0000256" key="7">
    <source>
        <dbReference type="PROSITE-ProRule" id="PRU01360"/>
    </source>
</evidence>
<keyword evidence="2 7" id="KW-0813">Transport</keyword>
<keyword evidence="5 7" id="KW-0472">Membrane</keyword>
<dbReference type="InterPro" id="IPR023997">
    <property type="entry name" value="TonB-dep_OMP_SusC/RagA_CS"/>
</dbReference>